<keyword evidence="2" id="KW-0813">Transport</keyword>
<feature type="region of interest" description="Disordered" evidence="8">
    <location>
        <begin position="1289"/>
        <end position="1327"/>
    </location>
</feature>
<feature type="transmembrane region" description="Helical" evidence="9">
    <location>
        <begin position="1722"/>
        <end position="1743"/>
    </location>
</feature>
<dbReference type="Pfam" id="PF00027">
    <property type="entry name" value="cNMP_binding"/>
    <property type="match status" value="1"/>
</dbReference>
<evidence type="ECO:0000259" key="10">
    <source>
        <dbReference type="PROSITE" id="PS50042"/>
    </source>
</evidence>
<dbReference type="InParanoid" id="F0YEB4"/>
<evidence type="ECO:0000256" key="3">
    <source>
        <dbReference type="ARBA" id="ARBA00022692"/>
    </source>
</evidence>
<dbReference type="InterPro" id="IPR003938">
    <property type="entry name" value="K_chnl_volt-dep_EAG/ELK/ERG"/>
</dbReference>
<dbReference type="PRINTS" id="PR01463">
    <property type="entry name" value="EAGCHANLFMLY"/>
</dbReference>
<dbReference type="SMART" id="SM00100">
    <property type="entry name" value="cNMP"/>
    <property type="match status" value="1"/>
</dbReference>
<feature type="transmembrane region" description="Helical" evidence="9">
    <location>
        <begin position="1515"/>
        <end position="1535"/>
    </location>
</feature>
<feature type="transmembrane region" description="Helical" evidence="9">
    <location>
        <begin position="952"/>
        <end position="969"/>
    </location>
</feature>
<dbReference type="RefSeq" id="XP_009038703.1">
    <property type="nucleotide sequence ID" value="XM_009040455.1"/>
</dbReference>
<feature type="transmembrane region" description="Helical" evidence="9">
    <location>
        <begin position="1581"/>
        <end position="1606"/>
    </location>
</feature>
<dbReference type="InterPro" id="IPR000595">
    <property type="entry name" value="cNMP-bd_dom"/>
</dbReference>
<feature type="domain" description="Cyclic nucleotide-binding" evidence="10">
    <location>
        <begin position="1054"/>
        <end position="1150"/>
    </location>
</feature>
<reference evidence="11 12" key="1">
    <citation type="journal article" date="2011" name="Proc. Natl. Acad. Sci. U.S.A.">
        <title>Niche of harmful alga Aureococcus anophagefferens revealed through ecogenomics.</title>
        <authorList>
            <person name="Gobler C.J."/>
            <person name="Berry D.L."/>
            <person name="Dyhrman S.T."/>
            <person name="Wilhelm S.W."/>
            <person name="Salamov A."/>
            <person name="Lobanov A.V."/>
            <person name="Zhang Y."/>
            <person name="Collier J.L."/>
            <person name="Wurch L.L."/>
            <person name="Kustka A.B."/>
            <person name="Dill B.D."/>
            <person name="Shah M."/>
            <person name="VerBerkmoes N.C."/>
            <person name="Kuo A."/>
            <person name="Terry A."/>
            <person name="Pangilinan J."/>
            <person name="Lindquist E.A."/>
            <person name="Lucas S."/>
            <person name="Paulsen I.T."/>
            <person name="Hattenrath-Lehmann T.K."/>
            <person name="Talmage S.C."/>
            <person name="Walker E.A."/>
            <person name="Koch F."/>
            <person name="Burson A.M."/>
            <person name="Marcoval M.A."/>
            <person name="Tang Y.Z."/>
            <person name="Lecleir G.R."/>
            <person name="Coyne K.J."/>
            <person name="Berg G.M."/>
            <person name="Bertrand E.M."/>
            <person name="Saito M.A."/>
            <person name="Gladyshev V.N."/>
            <person name="Grigoriev I.V."/>
        </authorList>
    </citation>
    <scope>NUCLEOTIDE SEQUENCE [LARGE SCALE GENOMIC DNA]</scope>
    <source>
        <strain evidence="12">CCMP 1984</strain>
    </source>
</reference>
<feature type="transmembrane region" description="Helical" evidence="9">
    <location>
        <begin position="923"/>
        <end position="940"/>
    </location>
</feature>
<evidence type="ECO:0000256" key="7">
    <source>
        <dbReference type="ARBA" id="ARBA00023303"/>
    </source>
</evidence>
<evidence type="ECO:0000313" key="11">
    <source>
        <dbReference type="EMBL" id="EGB06525.1"/>
    </source>
</evidence>
<dbReference type="InterPro" id="IPR007369">
    <property type="entry name" value="Peptidase_A22B_SPP"/>
</dbReference>
<feature type="region of interest" description="Disordered" evidence="8">
    <location>
        <begin position="1243"/>
        <end position="1277"/>
    </location>
</feature>
<keyword evidence="3 9" id="KW-0812">Transmembrane</keyword>
<dbReference type="PANTHER" id="PTHR45689:SF5">
    <property type="entry name" value="I[[H]] CHANNEL, ISOFORM E"/>
    <property type="match status" value="1"/>
</dbReference>
<dbReference type="GO" id="GO:0098855">
    <property type="term" value="C:HCN channel complex"/>
    <property type="evidence" value="ECO:0007669"/>
    <property type="project" value="TreeGrafter"/>
</dbReference>
<gene>
    <name evidence="11" type="ORF">AURANDRAFT_65551</name>
</gene>
<keyword evidence="7" id="KW-0407">Ion channel</keyword>
<dbReference type="GO" id="GO:0042500">
    <property type="term" value="F:aspartic endopeptidase activity, intramembrane cleaving"/>
    <property type="evidence" value="ECO:0007669"/>
    <property type="project" value="InterPro"/>
</dbReference>
<keyword evidence="6 9" id="KW-0472">Membrane</keyword>
<dbReference type="KEGG" id="aaf:AURANDRAFT_65551"/>
<dbReference type="PROSITE" id="PS50042">
    <property type="entry name" value="CNMP_BINDING_3"/>
    <property type="match status" value="1"/>
</dbReference>
<evidence type="ECO:0000256" key="5">
    <source>
        <dbReference type="ARBA" id="ARBA00023065"/>
    </source>
</evidence>
<dbReference type="SUPFAM" id="SSF51206">
    <property type="entry name" value="cAMP-binding domain-like"/>
    <property type="match status" value="1"/>
</dbReference>
<dbReference type="eggNOG" id="KOG0498">
    <property type="taxonomic scope" value="Eukaryota"/>
</dbReference>
<protein>
    <recommendedName>
        <fullName evidence="10">Cyclic nucleotide-binding domain-containing protein</fullName>
    </recommendedName>
</protein>
<dbReference type="OrthoDB" id="432483at2759"/>
<dbReference type="GO" id="GO:0003254">
    <property type="term" value="P:regulation of membrane depolarization"/>
    <property type="evidence" value="ECO:0007669"/>
    <property type="project" value="TreeGrafter"/>
</dbReference>
<feature type="transmembrane region" description="Helical" evidence="9">
    <location>
        <begin position="876"/>
        <end position="903"/>
    </location>
</feature>
<feature type="compositionally biased region" description="Low complexity" evidence="8">
    <location>
        <begin position="1251"/>
        <end position="1265"/>
    </location>
</feature>
<feature type="compositionally biased region" description="Polar residues" evidence="8">
    <location>
        <begin position="578"/>
        <end position="592"/>
    </location>
</feature>
<dbReference type="Gene3D" id="1.20.58.340">
    <property type="entry name" value="Magnesium transport protein CorA, transmembrane region"/>
    <property type="match status" value="1"/>
</dbReference>
<evidence type="ECO:0000256" key="1">
    <source>
        <dbReference type="ARBA" id="ARBA00004141"/>
    </source>
</evidence>
<feature type="compositionally biased region" description="Basic and acidic residues" evidence="8">
    <location>
        <begin position="1191"/>
        <end position="1203"/>
    </location>
</feature>
<dbReference type="InterPro" id="IPR002523">
    <property type="entry name" value="MgTranspt_CorA/ZnTranspt_ZntB"/>
</dbReference>
<feature type="transmembrane region" description="Helical" evidence="9">
    <location>
        <begin position="697"/>
        <end position="716"/>
    </location>
</feature>
<dbReference type="GO" id="GO:0035725">
    <property type="term" value="P:sodium ion transmembrane transport"/>
    <property type="evidence" value="ECO:0007669"/>
    <property type="project" value="TreeGrafter"/>
</dbReference>
<feature type="transmembrane region" description="Helical" evidence="9">
    <location>
        <begin position="1638"/>
        <end position="1658"/>
    </location>
</feature>
<comment type="subcellular location">
    <subcellularLocation>
        <location evidence="1">Membrane</location>
        <topology evidence="1">Multi-pass membrane protein</topology>
    </subcellularLocation>
</comment>
<dbReference type="GeneID" id="20225388"/>
<evidence type="ECO:0000313" key="12">
    <source>
        <dbReference type="Proteomes" id="UP000002729"/>
    </source>
</evidence>
<keyword evidence="5" id="KW-0406">Ion transport</keyword>
<keyword evidence="12" id="KW-1185">Reference proteome</keyword>
<evidence type="ECO:0000256" key="8">
    <source>
        <dbReference type="SAM" id="MobiDB-lite"/>
    </source>
</evidence>
<dbReference type="Gene3D" id="1.10.287.630">
    <property type="entry name" value="Helix hairpin bin"/>
    <property type="match status" value="1"/>
</dbReference>
<feature type="region of interest" description="Disordered" evidence="8">
    <location>
        <begin position="551"/>
        <end position="606"/>
    </location>
</feature>
<evidence type="ECO:0000256" key="9">
    <source>
        <dbReference type="SAM" id="Phobius"/>
    </source>
</evidence>
<dbReference type="Gene3D" id="1.10.287.70">
    <property type="match status" value="1"/>
</dbReference>
<dbReference type="Proteomes" id="UP000002729">
    <property type="component" value="Unassembled WGS sequence"/>
</dbReference>
<dbReference type="InterPro" id="IPR018490">
    <property type="entry name" value="cNMP-bd_dom_sf"/>
</dbReference>
<dbReference type="InterPro" id="IPR005821">
    <property type="entry name" value="Ion_trans_dom"/>
</dbReference>
<evidence type="ECO:0000256" key="4">
    <source>
        <dbReference type="ARBA" id="ARBA00022989"/>
    </source>
</evidence>
<dbReference type="PANTHER" id="PTHR45689">
    <property type="entry name" value="I[[H]] CHANNEL, ISOFORM E"/>
    <property type="match status" value="1"/>
</dbReference>
<dbReference type="EMBL" id="GL833134">
    <property type="protein sequence ID" value="EGB06525.1"/>
    <property type="molecule type" value="Genomic_DNA"/>
</dbReference>
<accession>F0YEB4</accession>
<name>F0YEB4_AURAN</name>
<dbReference type="CDD" id="cd00038">
    <property type="entry name" value="CAP_ED"/>
    <property type="match status" value="1"/>
</dbReference>
<sequence length="1787" mass="186833">MSLARRALPAHGLLDLRRGTRRPLCGGNDGGWIFGHLLDGAGGSRPLAPWDDGAVRRAREGDGSWVHLDLRAPKAQDFIASCARAKGRDDEICRRTHPRCEVSSACAGMMLTLRANFGKRFEAHAVESKNVVPFRMWLGRGIIVTARGAAPDEGSLRMPALSRRLDAGAGPRSCGALASAVISEITSITADSVEALEDEIFELKARLQHEALLAGAHRPVGPDALQAIRRELMPLRYAAITMRRHEVPELAALQTVVRLSGRPQQRLFADADSYELREAEARQEALVESLHATIAAGEALQNEVGAHAAWQQSTYSAQLTTLGCVLSVLGLCSVSFDALAFVQGLQGDGGAIAAAPTPGPTPKEPAARLGGFGPRPGRKGMGVGRASSVSTLGAPRVSRKTNAGLGFTVNVFTGGGSRRATRPSLPWTWLMNLDLRVSVKRRSPDVSGMLLKKGSSMRLWLLMALIMRWSISVGASGAIPAPRSAGATCAPGAMDVLVSPATLVVRSVDQGAAALESLAARGEALDAKALRKTANRLEALCAKAEAESRGGGSFAALGKSSENEPSEDSAADKRSLLSRGNSHQSMGSTGSRDSAGKSGDPQAAEAVQRALSGLAPLPGDKVQEAASGEALNGDAQLLAPGATESRGRRDTTESVRFSLESKLCLFNTELATHARRMSAAIPVVAPTSSFWMINPQGAFRIIWDIITALFLVYVAFWEPYRLGYVPANAKLPESHRVWEALLDGFFVLDLAVNLKTGFVTSDGEVVMGAKRAATHYLCSWFPIDFVSSMPPVLEYCLGWAARPGLMLTPWVNPGGGGGGGGASSLRAAKLLKIGRVFKIFKVFRIAKILKISSDSQIGELIDDFLMSSASKTAMKLINIVGFTAIFAHFLSCFFAACGGMTMAKYHPIEGHPAAKDWATIRKYLLGLYWAITTISTVGYGDVIPKSDSERAYTILAMVVGSGFYGYVVAQAASIISCADADSAKYYEKMDSVAVWMKHHRFPSRIRREVRRYYRAYYSQRLAIDEEAIFEDLSTDLQQNIAEFLLHEVVIGHSLFASLPEGLVSKFVTLVRLTRAVDGDRIIVQGEESHSMFIILSGEATVIIDDDEAMTRCMAPLVEGDSFGELAALGIDVVSDCTVSAVGDVELYVLNYADMLAAFGGCGVDILEDVKENVVAIHRRQIAAWSTAPEPKAPEPEKAAKALEPEPASAASEPAAGDGSPPSPKKRSSFLAAASAVRAMGKLEATRRLSNPPLATIPSTPTSSSPVARPFSSGETPLLADADGVELAPLDGSEVKDSGLSPLSDARGRGAGRGGSQNTSQSSLKLPSSVTTFSKWGVRVNWSPSDGTTKRGTPRRARWPEIQTSSMIVAPGGAASMVPDRVTGQPVDDSVASGNRADQLAKRFAQPTDDDDAPALPSAGSIALFGVVPALSAAFPVLLSQKLLLPLLLYKRLYIYGAAAVVVAVGGARGAGDPAGLGTRVEALTAALLPAPPAEAERQRDTLRELRKLDDVDENAQAVALPVVVASSLVFSLALLRFAGGAADAGDAAAVDAAGAVQSFMALSNALALAAFARLEAATACAFLGGGAADAAGAAVAVGLVAAAYGLPSAESWPAQNCLCMCLAVGVARALHVPRLGPLLLAAAGLAAYDALAVFPSLANAAPVDASPMGAVAASKVFGDAFVPGALTVRIGGRVSDVLGLGDCVFPALVAGFAKRYDAAGGAAAYFPAALAGFGVGCVACEFAPGINAGGVPALVVLLPAMIAAVLATGAARGELPDLFAFAPEDGA</sequence>
<feature type="region of interest" description="Disordered" evidence="8">
    <location>
        <begin position="1185"/>
        <end position="1229"/>
    </location>
</feature>
<dbReference type="Pfam" id="PF01544">
    <property type="entry name" value="CorA"/>
    <property type="match status" value="1"/>
</dbReference>
<feature type="compositionally biased region" description="Low complexity" evidence="8">
    <location>
        <begin position="1204"/>
        <end position="1219"/>
    </location>
</feature>
<evidence type="ECO:0000256" key="6">
    <source>
        <dbReference type="ARBA" id="ARBA00023136"/>
    </source>
</evidence>
<dbReference type="Gene3D" id="3.30.460.20">
    <property type="entry name" value="CorA soluble domain-like"/>
    <property type="match status" value="1"/>
</dbReference>
<feature type="compositionally biased region" description="Polar residues" evidence="8">
    <location>
        <begin position="1315"/>
        <end position="1327"/>
    </location>
</feature>
<feature type="transmembrane region" description="Helical" evidence="9">
    <location>
        <begin position="1452"/>
        <end position="1471"/>
    </location>
</feature>
<dbReference type="GO" id="GO:0005249">
    <property type="term" value="F:voltage-gated potassium channel activity"/>
    <property type="evidence" value="ECO:0007669"/>
    <property type="project" value="InterPro"/>
</dbReference>
<dbReference type="Pfam" id="PF04258">
    <property type="entry name" value="Peptidase_A22B"/>
    <property type="match status" value="1"/>
</dbReference>
<dbReference type="Pfam" id="PF00520">
    <property type="entry name" value="Ion_trans"/>
    <property type="match status" value="1"/>
</dbReference>
<feature type="transmembrane region" description="Helical" evidence="9">
    <location>
        <begin position="1750"/>
        <end position="1771"/>
    </location>
</feature>
<dbReference type="Gene3D" id="2.60.120.10">
    <property type="entry name" value="Jelly Rolls"/>
    <property type="match status" value="1"/>
</dbReference>
<dbReference type="SUPFAM" id="SSF81324">
    <property type="entry name" value="Voltage-gated potassium channels"/>
    <property type="match status" value="1"/>
</dbReference>
<dbReference type="InterPro" id="IPR051413">
    <property type="entry name" value="K/Na_HCN_channel"/>
</dbReference>
<proteinExistence type="predicted"/>
<keyword evidence="4 9" id="KW-1133">Transmembrane helix</keyword>
<organism evidence="12">
    <name type="scientific">Aureococcus anophagefferens</name>
    <name type="common">Harmful bloom alga</name>
    <dbReference type="NCBI Taxonomy" id="44056"/>
    <lineage>
        <taxon>Eukaryota</taxon>
        <taxon>Sar</taxon>
        <taxon>Stramenopiles</taxon>
        <taxon>Ochrophyta</taxon>
        <taxon>Pelagophyceae</taxon>
        <taxon>Pelagomonadales</taxon>
        <taxon>Pelagomonadaceae</taxon>
        <taxon>Aureococcus</taxon>
    </lineage>
</organism>
<dbReference type="InterPro" id="IPR014710">
    <property type="entry name" value="RmlC-like_jellyroll"/>
</dbReference>
<feature type="transmembrane region" description="Helical" evidence="9">
    <location>
        <begin position="1421"/>
        <end position="1440"/>
    </location>
</feature>
<evidence type="ECO:0000256" key="2">
    <source>
        <dbReference type="ARBA" id="ARBA00022448"/>
    </source>
</evidence>